<proteinExistence type="predicted"/>
<dbReference type="Gene3D" id="3.40.50.1820">
    <property type="entry name" value="alpha/beta hydrolase"/>
    <property type="match status" value="1"/>
</dbReference>
<keyword evidence="3" id="KW-1185">Reference proteome</keyword>
<feature type="transmembrane region" description="Helical" evidence="1">
    <location>
        <begin position="569"/>
        <end position="592"/>
    </location>
</feature>
<dbReference type="EMBL" id="CP010427">
    <property type="protein sequence ID" value="AJC49326.1"/>
    <property type="molecule type" value="Genomic_DNA"/>
</dbReference>
<reference evidence="2 3" key="1">
    <citation type="submission" date="2014-12" db="EMBL/GenBank/DDBJ databases">
        <title>Complete genome sequence of Francisella guanzhouensis strain 08HL01032 isolated from air-conditioning system in China.</title>
        <authorList>
            <person name="Svensson D."/>
            <person name="Ohrman C."/>
            <person name="Backman S."/>
            <person name="Karlsson E."/>
            <person name="Nilsson E."/>
            <person name="Bystrom M."/>
            <person name="Larkeryd A."/>
            <person name="Stenberg P."/>
            <person name="Scholtz H.C."/>
            <person name="Forsman M."/>
            <person name="Sjodin A."/>
        </authorList>
    </citation>
    <scope>NUCLEOTIDE SEQUENCE [LARGE SCALE GENOMIC DNA]</scope>
    <source>
        <strain evidence="2 3">08HL01032</strain>
    </source>
</reference>
<sequence>MFRRFFLFFIAFFIYSAGVSSEISNSEICNDHTELLKPENQHKVLNCAKEVLYQKPELLKELPTIKVDGTNTTMYQDIISTVKWPWYSKDNPKSFYDLPSTTWEHLVQVYVPKNVSSDTAIIQMYLGENPIIDRDYAKPNDKFAKLAEKTKSVVIRLYQIPNQPLEGLPLFQEDFIIAYTWDKFLKNPNKYLYFPLHIPMSVATIETMDWITEMLKNKGINIQKFILSGESKRGWTTWMTSLMDNRVTGIIPVVINILNAIKQFDNINNFYGQRWPFAMLPYYIFGLTNFKNFTEKENQNMHTLINIIDPYSYIDDSSFKSRTSIPKYIINASGDDFFLPDGTYAYFSRLNGDQNLQRSIVNSGHRTFLAPDLFFEGYDFFISHLDNNEKLPTLDTKIVKKENYYNFDITYKCPNCAMTGIEATLYLAKNHIARDFRYTCMTRYQAIKDPLSKAGIYMPIVVPLNKLSSGIFQGNAKVPITSTDWQSAFIEIKYKDNQGAIIKTSTPTQIIEPDNTDIGYAQMPQDIRLIPCLILPGVIDTLPPTTTTISIMILMLIPILIWMKYVRGFIRYLGLTLFILAISIAILVIRYYGFATGTVAISLLLWLIVFTINIISLLLRFLIGIILRR</sequence>
<dbReference type="RefSeq" id="WP_039125284.1">
    <property type="nucleotide sequence ID" value="NZ_CP010427.1"/>
</dbReference>
<dbReference type="AlphaFoldDB" id="A0A0A8EAW5"/>
<dbReference type="PANTHER" id="PTHR31497">
    <property type="entry name" value="AUTOCRINE PROLIFERATION REPRESSOR PROTEIN A"/>
    <property type="match status" value="1"/>
</dbReference>
<keyword evidence="1" id="KW-0812">Transmembrane</keyword>
<dbReference type="Proteomes" id="UP000031104">
    <property type="component" value="Chromosome"/>
</dbReference>
<dbReference type="InterPro" id="IPR009199">
    <property type="entry name" value="PhoPQ-act_pathogen-rel_PqaA"/>
</dbReference>
<keyword evidence="1" id="KW-0472">Membrane</keyword>
<keyword evidence="1" id="KW-1133">Transmembrane helix</keyword>
<accession>A0A0A8EAW5</accession>
<name>A0A0A8EAW5_9GAMM</name>
<evidence type="ECO:0000313" key="3">
    <source>
        <dbReference type="Proteomes" id="UP000031104"/>
    </source>
</evidence>
<dbReference type="OrthoDB" id="8950502at2"/>
<dbReference type="KEGG" id="fgu:SD28_06660"/>
<dbReference type="SUPFAM" id="SSF53474">
    <property type="entry name" value="alpha/beta-Hydrolases"/>
    <property type="match status" value="1"/>
</dbReference>
<feature type="transmembrane region" description="Helical" evidence="1">
    <location>
        <begin position="604"/>
        <end position="627"/>
    </location>
</feature>
<gene>
    <name evidence="2" type="ORF">SD28_06660</name>
</gene>
<dbReference type="HOGENOM" id="CLU_434606_0_0_6"/>
<dbReference type="InterPro" id="IPR029058">
    <property type="entry name" value="AB_hydrolase_fold"/>
</dbReference>
<protein>
    <submittedName>
        <fullName evidence="2">Uncharacterized protein</fullName>
    </submittedName>
</protein>
<organism evidence="2 3">
    <name type="scientific">Allofrancisella guangzhouensis</name>
    <dbReference type="NCBI Taxonomy" id="594679"/>
    <lineage>
        <taxon>Bacteria</taxon>
        <taxon>Pseudomonadati</taxon>
        <taxon>Pseudomonadota</taxon>
        <taxon>Gammaproteobacteria</taxon>
        <taxon>Thiotrichales</taxon>
        <taxon>Francisellaceae</taxon>
        <taxon>Allofrancisella</taxon>
    </lineage>
</organism>
<dbReference type="PANTHER" id="PTHR31497:SF0">
    <property type="entry name" value="AUTOCRINE PROLIFERATION REPRESSOR PROTEIN A"/>
    <property type="match status" value="1"/>
</dbReference>
<feature type="transmembrane region" description="Helical" evidence="1">
    <location>
        <begin position="542"/>
        <end position="562"/>
    </location>
</feature>
<dbReference type="Pfam" id="PF10142">
    <property type="entry name" value="PhoPQ_related"/>
    <property type="match status" value="1"/>
</dbReference>
<evidence type="ECO:0000256" key="1">
    <source>
        <dbReference type="SAM" id="Phobius"/>
    </source>
</evidence>
<evidence type="ECO:0000313" key="2">
    <source>
        <dbReference type="EMBL" id="AJC49326.1"/>
    </source>
</evidence>